<dbReference type="AlphaFoldDB" id="A0A8G1RIH0"/>
<dbReference type="EMBL" id="KZ824681">
    <property type="protein sequence ID" value="RAK73303.1"/>
    <property type="molecule type" value="Genomic_DNA"/>
</dbReference>
<gene>
    <name evidence="1" type="ORF">BO72DRAFT_244899</name>
</gene>
<keyword evidence="2" id="KW-1185">Reference proteome</keyword>
<sequence>MPMHIISSCIAEWGILGATTPLQPLHILDFLVIVFPRRPSRPGRPDVFFSLPPTEYIAPWGPERVTGSRRWPQPSPEAVILSTATSNRSKTAARCGSTPPTNQLATNFTTGPVARPFLPYHVA</sequence>
<reference evidence="1 2" key="1">
    <citation type="submission" date="2018-02" db="EMBL/GenBank/DDBJ databases">
        <title>The genomes of Aspergillus section Nigri reveals drivers in fungal speciation.</title>
        <authorList>
            <consortium name="DOE Joint Genome Institute"/>
            <person name="Vesth T.C."/>
            <person name="Nybo J."/>
            <person name="Theobald S."/>
            <person name="Brandl J."/>
            <person name="Frisvad J.C."/>
            <person name="Nielsen K.F."/>
            <person name="Lyhne E.K."/>
            <person name="Kogle M.E."/>
            <person name="Kuo A."/>
            <person name="Riley R."/>
            <person name="Clum A."/>
            <person name="Nolan M."/>
            <person name="Lipzen A."/>
            <person name="Salamov A."/>
            <person name="Henrissat B."/>
            <person name="Wiebenga A."/>
            <person name="De vries R.P."/>
            <person name="Grigoriev I.V."/>
            <person name="Mortensen U.H."/>
            <person name="Andersen M.R."/>
            <person name="Baker S.E."/>
        </authorList>
    </citation>
    <scope>NUCLEOTIDE SEQUENCE [LARGE SCALE GENOMIC DNA]</scope>
    <source>
        <strain evidence="1 2">CBS 313.89</strain>
    </source>
</reference>
<name>A0A8G1RIH0_9EURO</name>
<proteinExistence type="predicted"/>
<dbReference type="Proteomes" id="UP000249789">
    <property type="component" value="Unassembled WGS sequence"/>
</dbReference>
<evidence type="ECO:0000313" key="2">
    <source>
        <dbReference type="Proteomes" id="UP000249789"/>
    </source>
</evidence>
<evidence type="ECO:0000313" key="1">
    <source>
        <dbReference type="EMBL" id="RAK73303.1"/>
    </source>
</evidence>
<dbReference type="GeneID" id="63857295"/>
<protein>
    <submittedName>
        <fullName evidence="1">Uncharacterized protein</fullName>
    </submittedName>
</protein>
<organism evidence="1 2">
    <name type="scientific">Aspergillus fijiensis CBS 313.89</name>
    <dbReference type="NCBI Taxonomy" id="1448319"/>
    <lineage>
        <taxon>Eukaryota</taxon>
        <taxon>Fungi</taxon>
        <taxon>Dikarya</taxon>
        <taxon>Ascomycota</taxon>
        <taxon>Pezizomycotina</taxon>
        <taxon>Eurotiomycetes</taxon>
        <taxon>Eurotiomycetidae</taxon>
        <taxon>Eurotiales</taxon>
        <taxon>Aspergillaceae</taxon>
        <taxon>Aspergillus</taxon>
    </lineage>
</organism>
<accession>A0A8G1RIH0</accession>
<dbReference type="RefSeq" id="XP_040797313.1">
    <property type="nucleotide sequence ID" value="XM_040939962.1"/>
</dbReference>
<dbReference type="VEuPathDB" id="FungiDB:BO72DRAFT_244899"/>